<proteinExistence type="predicted"/>
<dbReference type="GO" id="GO:0001681">
    <property type="term" value="F:sialate O-acetylesterase activity"/>
    <property type="evidence" value="ECO:0007669"/>
    <property type="project" value="InterPro"/>
</dbReference>
<evidence type="ECO:0000256" key="2">
    <source>
        <dbReference type="SAM" id="SignalP"/>
    </source>
</evidence>
<evidence type="ECO:0000313" key="5">
    <source>
        <dbReference type="Proteomes" id="UP000092612"/>
    </source>
</evidence>
<dbReference type="GO" id="GO:0005975">
    <property type="term" value="P:carbohydrate metabolic process"/>
    <property type="evidence" value="ECO:0007669"/>
    <property type="project" value="TreeGrafter"/>
</dbReference>
<protein>
    <recommendedName>
        <fullName evidence="3">Sialate O-acetylesterase domain-containing protein</fullName>
    </recommendedName>
</protein>
<dbReference type="SUPFAM" id="SSF52266">
    <property type="entry name" value="SGNH hydrolase"/>
    <property type="match status" value="1"/>
</dbReference>
<evidence type="ECO:0000259" key="3">
    <source>
        <dbReference type="Pfam" id="PF03629"/>
    </source>
</evidence>
<name>A0A1B8U3A9_9FLAO</name>
<feature type="chain" id="PRO_5008615935" description="Sialate O-acetylesterase domain-containing protein" evidence="2">
    <location>
        <begin position="20"/>
        <end position="645"/>
    </location>
</feature>
<dbReference type="Pfam" id="PF03629">
    <property type="entry name" value="SASA"/>
    <property type="match status" value="1"/>
</dbReference>
<dbReference type="EMBL" id="LSFL01000015">
    <property type="protein sequence ID" value="OBY66357.1"/>
    <property type="molecule type" value="Genomic_DNA"/>
</dbReference>
<comment type="caution">
    <text evidence="4">The sequence shown here is derived from an EMBL/GenBank/DDBJ whole genome shotgun (WGS) entry which is preliminary data.</text>
</comment>
<dbReference type="PANTHER" id="PTHR22901:SF0">
    <property type="entry name" value="SIALATE O-ACETYLESTERASE"/>
    <property type="match status" value="1"/>
</dbReference>
<accession>A0A1B8U3A9</accession>
<dbReference type="InterPro" id="IPR008979">
    <property type="entry name" value="Galactose-bd-like_sf"/>
</dbReference>
<dbReference type="KEGG" id="prn:BW723_09635"/>
<evidence type="ECO:0000313" key="4">
    <source>
        <dbReference type="EMBL" id="OBY66357.1"/>
    </source>
</evidence>
<reference evidence="5" key="1">
    <citation type="submission" date="2016-02" db="EMBL/GenBank/DDBJ databases">
        <title>Paenibacillus sp. LPB0068, isolated from Crassostrea gigas.</title>
        <authorList>
            <person name="Shin S.-K."/>
            <person name="Yi H."/>
        </authorList>
    </citation>
    <scope>NUCLEOTIDE SEQUENCE [LARGE SCALE GENOMIC DNA]</scope>
    <source>
        <strain evidence="5">KCTC 23969</strain>
    </source>
</reference>
<keyword evidence="2" id="KW-0732">Signal</keyword>
<dbReference type="Gene3D" id="3.40.50.1110">
    <property type="entry name" value="SGNH hydrolase"/>
    <property type="match status" value="2"/>
</dbReference>
<dbReference type="Proteomes" id="UP000092612">
    <property type="component" value="Unassembled WGS sequence"/>
</dbReference>
<gene>
    <name evidence="4" type="ORF">LPB301_06600</name>
</gene>
<dbReference type="SUPFAM" id="SSF49785">
    <property type="entry name" value="Galactose-binding domain-like"/>
    <property type="match status" value="1"/>
</dbReference>
<feature type="domain" description="Sialate O-acetylesterase" evidence="3">
    <location>
        <begin position="405"/>
        <end position="527"/>
    </location>
</feature>
<dbReference type="RefSeq" id="WP_068359419.1">
    <property type="nucleotide sequence ID" value="NZ_CP019337.1"/>
</dbReference>
<feature type="signal peptide" evidence="2">
    <location>
        <begin position="1"/>
        <end position="19"/>
    </location>
</feature>
<organism evidence="4 5">
    <name type="scientific">Polaribacter reichenbachii</name>
    <dbReference type="NCBI Taxonomy" id="996801"/>
    <lineage>
        <taxon>Bacteria</taxon>
        <taxon>Pseudomonadati</taxon>
        <taxon>Bacteroidota</taxon>
        <taxon>Flavobacteriia</taxon>
        <taxon>Flavobacteriales</taxon>
        <taxon>Flavobacteriaceae</taxon>
    </lineage>
</organism>
<dbReference type="STRING" id="996801.BW723_09635"/>
<keyword evidence="1" id="KW-0378">Hydrolase</keyword>
<dbReference type="OrthoDB" id="9816001at2"/>
<dbReference type="AlphaFoldDB" id="A0A1B8U3A9"/>
<dbReference type="InterPro" id="IPR005181">
    <property type="entry name" value="SASA"/>
</dbReference>
<keyword evidence="5" id="KW-1185">Reference proteome</keyword>
<evidence type="ECO:0000256" key="1">
    <source>
        <dbReference type="ARBA" id="ARBA00022801"/>
    </source>
</evidence>
<dbReference type="PANTHER" id="PTHR22901">
    <property type="entry name" value="SIALATE O-ACETYLESTERASE"/>
    <property type="match status" value="1"/>
</dbReference>
<dbReference type="InterPro" id="IPR036514">
    <property type="entry name" value="SGNH_hydro_sf"/>
</dbReference>
<sequence>MNKKHFSIILLLFSTFLHANVELPMLFSDGMVLQRNKPITVWGWAEPNETISILFKDKKTKTKANKFGKWTAELKAEKAGGPFNMTIKGKNTIVLSDVLIGDVWICSGQSNMGFTVNRALNFTEELKDSDYPLIRQFLVNNDMNHIPKEKIKSTQWKLTNHNTLAEFTAVGYFFAKKLHKELGIPIGIINTSWSGTCIETWISKEAFESSDEFIGIAEKIPTVDINIPQENKIKILTNRIEKIQGSKVDNLQEDFFKKKAFNDSNWPEINAPEFWETQELGDLDGTVWMRKSILISKEDTENEALLELAKIDDQDITYVNGVEVGTTNSYNKKRRYKINKNILKEGVNTIAIKITDYQNGGGIWGEKSDLKLTLKNNTIELSGKWKYKVVSVLNSKVSPNKYPSVLYNAMINPLTSYAIHGVLWYQGESNASRAHQYKTAFPLLIQDWRNKWNQGDFPFYFVQLSSFNEANGNSNKGSQWAELREAQDFTNKTVKNTEMVVTTDIGNPTDIHPKNKQDVGKRLAAIVLNKPYNSPTYRSMEIKGDKIILTFDGIGDGLTTTDKYGYLKGFEIAGEDKVFHFAKAYIENGKVVVYNKNIPNPKAVHYGWSDDAGECNLYNKENFPAAPFRTDNWKTITLNNKYTVN</sequence>
<dbReference type="InterPro" id="IPR039329">
    <property type="entry name" value="SIAE"/>
</dbReference>